<dbReference type="GO" id="GO:0006089">
    <property type="term" value="P:lactate metabolic process"/>
    <property type="evidence" value="ECO:0007669"/>
    <property type="project" value="InterPro"/>
</dbReference>
<feature type="domain" description="4Fe-4S ferredoxin-type" evidence="11">
    <location>
        <begin position="326"/>
        <end position="395"/>
    </location>
</feature>
<reference evidence="12" key="1">
    <citation type="submission" date="2020-11" db="EMBL/GenBank/DDBJ databases">
        <title>Sequencing the genomes of 1000 actinobacteria strains.</title>
        <authorList>
            <person name="Klenk H.-P."/>
        </authorList>
    </citation>
    <scope>NUCLEOTIDE SEQUENCE</scope>
    <source>
        <strain evidence="12">DSM 26152</strain>
    </source>
</reference>
<dbReference type="GO" id="GO:0046872">
    <property type="term" value="F:metal ion binding"/>
    <property type="evidence" value="ECO:0007669"/>
    <property type="project" value="UniProtKB-KW"/>
</dbReference>
<protein>
    <submittedName>
        <fullName evidence="12">L-lactate dehydrogenase complex protein LldF</fullName>
    </submittedName>
</protein>
<dbReference type="NCBIfam" id="TIGR00273">
    <property type="entry name" value="LutB/LldF family L-lactate oxidation iron-sulfur protein"/>
    <property type="match status" value="1"/>
</dbReference>
<evidence type="ECO:0000259" key="9">
    <source>
        <dbReference type="Pfam" id="PF02589"/>
    </source>
</evidence>
<dbReference type="Proteomes" id="UP000625033">
    <property type="component" value="Unassembled WGS sequence"/>
</dbReference>
<keyword evidence="7" id="KW-0411">Iron-sulfur</keyword>
<keyword evidence="3" id="KW-0479">Metal-binding</keyword>
<feature type="domain" description="Lactate utilization protein B C-terminal" evidence="10">
    <location>
        <begin position="421"/>
        <end position="492"/>
    </location>
</feature>
<keyword evidence="1" id="KW-0813">Transport</keyword>
<dbReference type="Gene3D" id="1.10.1060.10">
    <property type="entry name" value="Alpha-helical ferredoxin"/>
    <property type="match status" value="1"/>
</dbReference>
<dbReference type="Pfam" id="PF13183">
    <property type="entry name" value="Fer4_8"/>
    <property type="match status" value="1"/>
</dbReference>
<name>A0A931GFV7_9MICC</name>
<evidence type="ECO:0000256" key="8">
    <source>
        <dbReference type="SAM" id="MobiDB-lite"/>
    </source>
</evidence>
<dbReference type="InterPro" id="IPR017896">
    <property type="entry name" value="4Fe4S_Fe-S-bd"/>
</dbReference>
<evidence type="ECO:0000259" key="11">
    <source>
        <dbReference type="Pfam" id="PF13183"/>
    </source>
</evidence>
<dbReference type="InterPro" id="IPR024185">
    <property type="entry name" value="FTHF_cligase-like_sf"/>
</dbReference>
<dbReference type="EMBL" id="JADOTZ010000001">
    <property type="protein sequence ID" value="MBG6085097.1"/>
    <property type="molecule type" value="Genomic_DNA"/>
</dbReference>
<evidence type="ECO:0000313" key="13">
    <source>
        <dbReference type="Proteomes" id="UP000625033"/>
    </source>
</evidence>
<dbReference type="PROSITE" id="PS00198">
    <property type="entry name" value="4FE4S_FER_1"/>
    <property type="match status" value="1"/>
</dbReference>
<evidence type="ECO:0000256" key="6">
    <source>
        <dbReference type="ARBA" id="ARBA00023004"/>
    </source>
</evidence>
<feature type="domain" description="LUD" evidence="9">
    <location>
        <begin position="86"/>
        <end position="310"/>
    </location>
</feature>
<evidence type="ECO:0000256" key="1">
    <source>
        <dbReference type="ARBA" id="ARBA00022448"/>
    </source>
</evidence>
<dbReference type="RefSeq" id="WP_196836321.1">
    <property type="nucleotide sequence ID" value="NZ_JADOTZ010000001.1"/>
</dbReference>
<dbReference type="InterPro" id="IPR024569">
    <property type="entry name" value="LutB_C"/>
</dbReference>
<dbReference type="InterPro" id="IPR004452">
    <property type="entry name" value="LutB/LldF"/>
</dbReference>
<dbReference type="GO" id="GO:0051539">
    <property type="term" value="F:4 iron, 4 sulfur cluster binding"/>
    <property type="evidence" value="ECO:0007669"/>
    <property type="project" value="UniProtKB-KW"/>
</dbReference>
<dbReference type="InterPro" id="IPR037171">
    <property type="entry name" value="NagB/RpiA_transferase-like"/>
</dbReference>
<comment type="caution">
    <text evidence="12">The sequence shown here is derived from an EMBL/GenBank/DDBJ whole genome shotgun (WGS) entry which is preliminary data.</text>
</comment>
<organism evidence="12 13">
    <name type="scientific">Zhihengliuella flava</name>
    <dbReference type="NCBI Taxonomy" id="1285193"/>
    <lineage>
        <taxon>Bacteria</taxon>
        <taxon>Bacillati</taxon>
        <taxon>Actinomycetota</taxon>
        <taxon>Actinomycetes</taxon>
        <taxon>Micrococcales</taxon>
        <taxon>Micrococcaceae</taxon>
        <taxon>Zhihengliuella</taxon>
    </lineage>
</organism>
<keyword evidence="13" id="KW-1185">Reference proteome</keyword>
<dbReference type="PANTHER" id="PTHR47153:SF2">
    <property type="entry name" value="LACTATE UTILIZATION PROTEIN B"/>
    <property type="match status" value="1"/>
</dbReference>
<dbReference type="Gene3D" id="3.40.50.10420">
    <property type="entry name" value="NagB/RpiA/CoA transferase-like"/>
    <property type="match status" value="1"/>
</dbReference>
<dbReference type="AlphaFoldDB" id="A0A931GFV7"/>
<evidence type="ECO:0000256" key="3">
    <source>
        <dbReference type="ARBA" id="ARBA00022723"/>
    </source>
</evidence>
<sequence>MSTTFMGMPAVRDTAGHGNLHASEPFPQAATRELGNAQLRSNLRHATHTIRDKRLKVVGELDDWEALRDAGAATKNAAMANLPALLEEFEKNFTARGGVVHWARDAEEANRIVTDLVRQTGSDEVVKVKSMATQEIGLNEHLESEGIAAFETDLAELIVQLGEDKPSHILVPAIHKNRTEVKDIFLRQMPQVDPDLTDNPPELAMAARAHLRKKFLSAQVAISGANFALADTGTLGVVESEGNGRMCLTLPDTLITVMGIEKVLPTAQDLEVFMQLLPRSSTGERMNPYTSVWTGVTEGDGPKNMHIVLIDNGRTNALADQYGRTALNCIRCSACMNVCPVYERTGGHAYGSTYPGPIGAILSPLMTGIEAEDNGSLPYASSLCGACYDACPVKINIPDILVHLRGEDVAAQHQQRKLPSEMDLLMKGAEIALSSGKVLNLMEKALPVGRLAAGRQKKIKKLPGKLAGAWTSSRDIPAPPAQSFRDWWKKEGRG</sequence>
<dbReference type="Pfam" id="PF02589">
    <property type="entry name" value="LUD_dom"/>
    <property type="match status" value="1"/>
</dbReference>
<proteinExistence type="predicted"/>
<accession>A0A931GFV7</accession>
<dbReference type="SUPFAM" id="SSF54862">
    <property type="entry name" value="4Fe-4S ferredoxins"/>
    <property type="match status" value="1"/>
</dbReference>
<gene>
    <name evidence="12" type="ORF">IW252_001864</name>
</gene>
<dbReference type="InterPro" id="IPR009051">
    <property type="entry name" value="Helical_ferredxn"/>
</dbReference>
<dbReference type="Pfam" id="PF11870">
    <property type="entry name" value="LutB_C"/>
    <property type="match status" value="1"/>
</dbReference>
<evidence type="ECO:0000256" key="2">
    <source>
        <dbReference type="ARBA" id="ARBA00022485"/>
    </source>
</evidence>
<keyword evidence="2" id="KW-0004">4Fe-4S</keyword>
<evidence type="ECO:0000256" key="5">
    <source>
        <dbReference type="ARBA" id="ARBA00022982"/>
    </source>
</evidence>
<evidence type="ECO:0000313" key="12">
    <source>
        <dbReference type="EMBL" id="MBG6085097.1"/>
    </source>
</evidence>
<evidence type="ECO:0000256" key="7">
    <source>
        <dbReference type="ARBA" id="ARBA00023014"/>
    </source>
</evidence>
<feature type="region of interest" description="Disordered" evidence="8">
    <location>
        <begin position="471"/>
        <end position="494"/>
    </location>
</feature>
<keyword evidence="4" id="KW-0677">Repeat</keyword>
<dbReference type="InterPro" id="IPR017900">
    <property type="entry name" value="4Fe4S_Fe_S_CS"/>
</dbReference>
<dbReference type="SUPFAM" id="SSF100950">
    <property type="entry name" value="NagB/RpiA/CoA transferase-like"/>
    <property type="match status" value="1"/>
</dbReference>
<dbReference type="PANTHER" id="PTHR47153">
    <property type="entry name" value="LACTATE UTILIZATION PROTEIN B"/>
    <property type="match status" value="1"/>
</dbReference>
<keyword evidence="6" id="KW-0408">Iron</keyword>
<evidence type="ECO:0000259" key="10">
    <source>
        <dbReference type="Pfam" id="PF11870"/>
    </source>
</evidence>
<dbReference type="InterPro" id="IPR003741">
    <property type="entry name" value="LUD_dom"/>
</dbReference>
<evidence type="ECO:0000256" key="4">
    <source>
        <dbReference type="ARBA" id="ARBA00022737"/>
    </source>
</evidence>
<keyword evidence="5" id="KW-0249">Electron transport</keyword>